<feature type="transmembrane region" description="Helical" evidence="1">
    <location>
        <begin position="229"/>
        <end position="251"/>
    </location>
</feature>
<keyword evidence="2" id="KW-0732">Signal</keyword>
<feature type="transmembrane region" description="Helical" evidence="1">
    <location>
        <begin position="96"/>
        <end position="115"/>
    </location>
</feature>
<dbReference type="OrthoDB" id="5392263at2759"/>
<organism evidence="3 4">
    <name type="scientific">Zopfia rhizophila CBS 207.26</name>
    <dbReference type="NCBI Taxonomy" id="1314779"/>
    <lineage>
        <taxon>Eukaryota</taxon>
        <taxon>Fungi</taxon>
        <taxon>Dikarya</taxon>
        <taxon>Ascomycota</taxon>
        <taxon>Pezizomycotina</taxon>
        <taxon>Dothideomycetes</taxon>
        <taxon>Dothideomycetes incertae sedis</taxon>
        <taxon>Zopfiaceae</taxon>
        <taxon>Zopfia</taxon>
    </lineage>
</organism>
<evidence type="ECO:0000313" key="3">
    <source>
        <dbReference type="EMBL" id="KAF2175586.1"/>
    </source>
</evidence>
<keyword evidence="4" id="KW-1185">Reference proteome</keyword>
<dbReference type="EMBL" id="ML994729">
    <property type="protein sequence ID" value="KAF2175586.1"/>
    <property type="molecule type" value="Genomic_DNA"/>
</dbReference>
<feature type="transmembrane region" description="Helical" evidence="1">
    <location>
        <begin position="150"/>
        <end position="168"/>
    </location>
</feature>
<name>A0A6A6DD89_9PEZI</name>
<keyword evidence="1" id="KW-0472">Membrane</keyword>
<evidence type="ECO:0000256" key="1">
    <source>
        <dbReference type="SAM" id="Phobius"/>
    </source>
</evidence>
<protein>
    <recommendedName>
        <fullName evidence="5">MFS general substrate transporter</fullName>
    </recommendedName>
</protein>
<proteinExistence type="predicted"/>
<keyword evidence="1" id="KW-0812">Transmembrane</keyword>
<feature type="transmembrane region" description="Helical" evidence="1">
    <location>
        <begin position="500"/>
        <end position="522"/>
    </location>
</feature>
<evidence type="ECO:0000256" key="2">
    <source>
        <dbReference type="SAM" id="SignalP"/>
    </source>
</evidence>
<feature type="transmembrane region" description="Helical" evidence="1">
    <location>
        <begin position="363"/>
        <end position="385"/>
    </location>
</feature>
<feature type="transmembrane region" description="Helical" evidence="1">
    <location>
        <begin position="271"/>
        <end position="294"/>
    </location>
</feature>
<feature type="chain" id="PRO_5025691066" description="MFS general substrate transporter" evidence="2">
    <location>
        <begin position="25"/>
        <end position="537"/>
    </location>
</feature>
<evidence type="ECO:0000313" key="4">
    <source>
        <dbReference type="Proteomes" id="UP000800200"/>
    </source>
</evidence>
<keyword evidence="1" id="KW-1133">Transmembrane helix</keyword>
<feature type="signal peptide" evidence="2">
    <location>
        <begin position="1"/>
        <end position="24"/>
    </location>
</feature>
<dbReference type="AlphaFoldDB" id="A0A6A6DD89"/>
<feature type="transmembrane region" description="Helical" evidence="1">
    <location>
        <begin position="397"/>
        <end position="416"/>
    </location>
</feature>
<sequence>MRPRSQIITHLFLLSFLYHRPSVALSSHANFTALCEDIRHSMIITDPSLAYNPDFVCGRPYAPDRNPSLPIRIPLTECMQKCPGYDPSNRSVLSQWVGPLVGFLLPALAFVISIPRPFRMWRKDDRFAQHGFLGYLWLFVALLLMALDTVIWIIVVFALAGPLIVGALHEAFIDHAVLDVVEELRTGVNARTALTFTFVGSLEPKAGNLSTEISDDIVHSLHAREKLRAMLALLPSYGSRVGLPIVFYLGASAYTLFDAGSKLGDNDTAHAIAFGLWYGVIVIAATVNCSVLGVDNPASLEAIFFEYVSHIPWGPKPWNFYDSLFQPVWLWDRARVFQKWADELGDNLDPRIKSSILSRSWKFVWCIVAAFLISVPCALACYVSYSTPEAGFGCRSVIHLVYATSQIILILGWFYFSDLIHQNIDHGLVYHVGKIAMYCLCGLTVVVGGMFTAIGGTVMQLVGLFRNCICKAALSYLANYDGALVQVAIDTQAHRDSWRYWRAFGITGICVIAGISIVGWCYQVRTRSRCKTLIEQL</sequence>
<gene>
    <name evidence="3" type="ORF">K469DRAFT_702110</name>
</gene>
<dbReference type="Proteomes" id="UP000800200">
    <property type="component" value="Unassembled WGS sequence"/>
</dbReference>
<reference evidence="3" key="1">
    <citation type="journal article" date="2020" name="Stud. Mycol.">
        <title>101 Dothideomycetes genomes: a test case for predicting lifestyles and emergence of pathogens.</title>
        <authorList>
            <person name="Haridas S."/>
            <person name="Albert R."/>
            <person name="Binder M."/>
            <person name="Bloem J."/>
            <person name="Labutti K."/>
            <person name="Salamov A."/>
            <person name="Andreopoulos B."/>
            <person name="Baker S."/>
            <person name="Barry K."/>
            <person name="Bills G."/>
            <person name="Bluhm B."/>
            <person name="Cannon C."/>
            <person name="Castanera R."/>
            <person name="Culley D."/>
            <person name="Daum C."/>
            <person name="Ezra D."/>
            <person name="Gonzalez J."/>
            <person name="Henrissat B."/>
            <person name="Kuo A."/>
            <person name="Liang C."/>
            <person name="Lipzen A."/>
            <person name="Lutzoni F."/>
            <person name="Magnuson J."/>
            <person name="Mondo S."/>
            <person name="Nolan M."/>
            <person name="Ohm R."/>
            <person name="Pangilinan J."/>
            <person name="Park H.-J."/>
            <person name="Ramirez L."/>
            <person name="Alfaro M."/>
            <person name="Sun H."/>
            <person name="Tritt A."/>
            <person name="Yoshinaga Y."/>
            <person name="Zwiers L.-H."/>
            <person name="Turgeon B."/>
            <person name="Goodwin S."/>
            <person name="Spatafora J."/>
            <person name="Crous P."/>
            <person name="Grigoriev I."/>
        </authorList>
    </citation>
    <scope>NUCLEOTIDE SEQUENCE</scope>
    <source>
        <strain evidence="3">CBS 207.26</strain>
    </source>
</reference>
<evidence type="ECO:0008006" key="5">
    <source>
        <dbReference type="Google" id="ProtNLM"/>
    </source>
</evidence>
<accession>A0A6A6DD89</accession>
<feature type="transmembrane region" description="Helical" evidence="1">
    <location>
        <begin position="428"/>
        <end position="454"/>
    </location>
</feature>
<feature type="transmembrane region" description="Helical" evidence="1">
    <location>
        <begin position="127"/>
        <end position="144"/>
    </location>
</feature>